<name>A0A9X1UTS1_9FLAO</name>
<proteinExistence type="predicted"/>
<dbReference type="Proteomes" id="UP001139344">
    <property type="component" value="Unassembled WGS sequence"/>
</dbReference>
<organism evidence="1 2">
    <name type="scientific">Christiangramia crocea</name>
    <dbReference type="NCBI Taxonomy" id="2904124"/>
    <lineage>
        <taxon>Bacteria</taxon>
        <taxon>Pseudomonadati</taxon>
        <taxon>Bacteroidota</taxon>
        <taxon>Flavobacteriia</taxon>
        <taxon>Flavobacteriales</taxon>
        <taxon>Flavobacteriaceae</taxon>
        <taxon>Christiangramia</taxon>
    </lineage>
</organism>
<dbReference type="EMBL" id="JAJSON010000001">
    <property type="protein sequence ID" value="MCG9970011.1"/>
    <property type="molecule type" value="Genomic_DNA"/>
</dbReference>
<comment type="caution">
    <text evidence="1">The sequence shown here is derived from an EMBL/GenBank/DDBJ whole genome shotgun (WGS) entry which is preliminary data.</text>
</comment>
<dbReference type="SUPFAM" id="SSF69322">
    <property type="entry name" value="Tricorn protease domain 2"/>
    <property type="match status" value="1"/>
</dbReference>
<sequence length="411" mass="46591">MIFIFSCIQLSSAQTVEGRDYSSRANVDHTFDMAGEDIFGQRFPSENFTYEDKATGVKINALTTSRHSSSKMYQTHPQWTSDGRYIVFSSNRTAREGRGRQYYAISMDDYEIVQITTGDRSRSFHLGWKSGNAYFIDNNNIIELDLDRLLADSEKQSVGLPGEYEKIIASIPLDIDPSGIGLDAEEDRVFYSTRIDENTSAIYSTEFSSGKTIKLKEVPFRIGHLQANPYVSGEMMYCWETGGDSPQRIWYLSVGENGEINNRPLFEESESDWVTHEVFMGPDHVAFNVMGHLDRLKKNRTGIFSLNLRNGDLKFHGQTDGGGYWHTSATKDGKWIAGDTFDGRLFRINANDTSDVTLLTQGHRLLSKSPFSEEAHMHQSVSPDGRWVLINSSYFTDNDIMLVPLHPQEKK</sequence>
<dbReference type="InterPro" id="IPR011659">
    <property type="entry name" value="WD40"/>
</dbReference>
<dbReference type="AlphaFoldDB" id="A0A9X1UTS1"/>
<protein>
    <submittedName>
        <fullName evidence="1">Biopolymer transporter Tol</fullName>
    </submittedName>
</protein>
<evidence type="ECO:0000313" key="1">
    <source>
        <dbReference type="EMBL" id="MCG9970011.1"/>
    </source>
</evidence>
<dbReference type="Gene3D" id="2.130.10.10">
    <property type="entry name" value="YVTN repeat-like/Quinoprotein amine dehydrogenase"/>
    <property type="match status" value="1"/>
</dbReference>
<dbReference type="Pfam" id="PF07676">
    <property type="entry name" value="PD40"/>
    <property type="match status" value="1"/>
</dbReference>
<evidence type="ECO:0000313" key="2">
    <source>
        <dbReference type="Proteomes" id="UP001139344"/>
    </source>
</evidence>
<dbReference type="InterPro" id="IPR015943">
    <property type="entry name" value="WD40/YVTN_repeat-like_dom_sf"/>
</dbReference>
<keyword evidence="2" id="KW-1185">Reference proteome</keyword>
<accession>A0A9X1UTS1</accession>
<gene>
    <name evidence="1" type="ORF">LU635_00055</name>
</gene>
<reference evidence="1" key="1">
    <citation type="submission" date="2021-12" db="EMBL/GenBank/DDBJ databases">
        <title>Description of Gramella crocea sp. nov., a new bacterium isolated from activated sludge.</title>
        <authorList>
            <person name="Zhang X."/>
        </authorList>
    </citation>
    <scope>NUCLEOTIDE SEQUENCE</scope>
    <source>
        <strain evidence="1">YB25</strain>
    </source>
</reference>
<dbReference type="RefSeq" id="WP_240095144.1">
    <property type="nucleotide sequence ID" value="NZ_JAJSON010000001.1"/>
</dbReference>